<protein>
    <submittedName>
        <fullName evidence="3">Uncharacterized protein</fullName>
    </submittedName>
</protein>
<dbReference type="AlphaFoldDB" id="A0A2A9PIH5"/>
<keyword evidence="4" id="KW-1185">Reference proteome</keyword>
<feature type="region of interest" description="Disordered" evidence="2">
    <location>
        <begin position="272"/>
        <end position="295"/>
    </location>
</feature>
<evidence type="ECO:0000256" key="1">
    <source>
        <dbReference type="SAM" id="Coils"/>
    </source>
</evidence>
<feature type="coiled-coil region" evidence="1">
    <location>
        <begin position="91"/>
        <end position="118"/>
    </location>
</feature>
<reference evidence="3 4" key="1">
    <citation type="journal article" date="2015" name="BMC Genomics">
        <title>Gene expression during zombie ant biting behavior reflects the complexity underlying fungal parasitic behavioral manipulation.</title>
        <authorList>
            <person name="de Bekker C."/>
            <person name="Ohm R.A."/>
            <person name="Loreto R.G."/>
            <person name="Sebastian A."/>
            <person name="Albert I."/>
            <person name="Merrow M."/>
            <person name="Brachmann A."/>
            <person name="Hughes D.P."/>
        </authorList>
    </citation>
    <scope>NUCLEOTIDE SEQUENCE [LARGE SCALE GENOMIC DNA]</scope>
    <source>
        <strain evidence="3 4">SC16a</strain>
    </source>
</reference>
<dbReference type="Gene3D" id="1.10.287.1490">
    <property type="match status" value="1"/>
</dbReference>
<evidence type="ECO:0000313" key="3">
    <source>
        <dbReference type="EMBL" id="PFH60722.1"/>
    </source>
</evidence>
<dbReference type="Proteomes" id="UP000037136">
    <property type="component" value="Unassembled WGS sequence"/>
</dbReference>
<dbReference type="STRING" id="268505.A0A2A9PIH5"/>
<feature type="compositionally biased region" description="Low complexity" evidence="2">
    <location>
        <begin position="384"/>
        <end position="394"/>
    </location>
</feature>
<feature type="compositionally biased region" description="Basic and acidic residues" evidence="2">
    <location>
        <begin position="360"/>
        <end position="377"/>
    </location>
</feature>
<comment type="caution">
    <text evidence="3">The sequence shown here is derived from an EMBL/GenBank/DDBJ whole genome shotgun (WGS) entry which is preliminary data.</text>
</comment>
<feature type="coiled-coil region" evidence="1">
    <location>
        <begin position="146"/>
        <end position="257"/>
    </location>
</feature>
<name>A0A2A9PIH5_OPHUN</name>
<feature type="compositionally biased region" description="Polar residues" evidence="2">
    <location>
        <begin position="395"/>
        <end position="410"/>
    </location>
</feature>
<proteinExistence type="predicted"/>
<sequence>MGVTTRQRLTRLHELELKHHDNLHKTESIYRDEEARLLKVQLLASRDDVAALQEDVERKDAALVALAAKHDSLRAKVEAGREAARVRDARLKKQDMELANLRAEVRSLNEAAEDAGKTLEDKFALGRELDRLRPEMRHLQTQLAGYQAMVEERNDLRRQLDSLEVELDNERRSRQRAETKEDACKTRLEKVDKTQAAEVRERDQLKRELAEARALGDRLEERIASLKTKYKTAQGELKETRTRLQTSEAELERVRKTAAAGVVANQGVAMGRKHRAQEANGIHTPGSKAGKRPVAGKKRGVELTAAVGEKSTFSITPFLRRTKDLTDETAVIEEEGEEKEEKEERDEEEEEEEEEEEDDSLAREEEESRPKTTDSKSKNKGLSAAQANKAFAKADSTQQDETIRLTTTTGQDKENAEARKKKKRKLAGQTTVLGDDDKEEATSTEAMVKKKKKTAMVLAKKPRLGAAGALVAGAAFSPLKRDRRGANASFLGGS</sequence>
<dbReference type="OrthoDB" id="20105at2759"/>
<reference evidence="3 4" key="2">
    <citation type="journal article" date="2017" name="Sci. Rep.">
        <title>Ant-infecting Ophiocordyceps genomes reveal a high diversity of potential behavioral manipulation genes and a possible major role for enterotoxins.</title>
        <authorList>
            <person name="de Bekker C."/>
            <person name="Ohm R.A."/>
            <person name="Evans H.C."/>
            <person name="Brachmann A."/>
            <person name="Hughes D.P."/>
        </authorList>
    </citation>
    <scope>NUCLEOTIDE SEQUENCE [LARGE SCALE GENOMIC DNA]</scope>
    <source>
        <strain evidence="3 4">SC16a</strain>
    </source>
</reference>
<dbReference type="EMBL" id="LAZP02000111">
    <property type="protein sequence ID" value="PFH60722.1"/>
    <property type="molecule type" value="Genomic_DNA"/>
</dbReference>
<evidence type="ECO:0000313" key="4">
    <source>
        <dbReference type="Proteomes" id="UP000037136"/>
    </source>
</evidence>
<feature type="compositionally biased region" description="Acidic residues" evidence="2">
    <location>
        <begin position="330"/>
        <end position="359"/>
    </location>
</feature>
<feature type="region of interest" description="Disordered" evidence="2">
    <location>
        <begin position="321"/>
        <end position="444"/>
    </location>
</feature>
<accession>A0A2A9PIH5</accession>
<keyword evidence="1" id="KW-0175">Coiled coil</keyword>
<evidence type="ECO:0000256" key="2">
    <source>
        <dbReference type="SAM" id="MobiDB-lite"/>
    </source>
</evidence>
<organism evidence="3 4">
    <name type="scientific">Ophiocordyceps unilateralis</name>
    <name type="common">Zombie-ant fungus</name>
    <name type="synonym">Torrubia unilateralis</name>
    <dbReference type="NCBI Taxonomy" id="268505"/>
    <lineage>
        <taxon>Eukaryota</taxon>
        <taxon>Fungi</taxon>
        <taxon>Dikarya</taxon>
        <taxon>Ascomycota</taxon>
        <taxon>Pezizomycotina</taxon>
        <taxon>Sordariomycetes</taxon>
        <taxon>Hypocreomycetidae</taxon>
        <taxon>Hypocreales</taxon>
        <taxon>Ophiocordycipitaceae</taxon>
        <taxon>Ophiocordyceps</taxon>
    </lineage>
</organism>
<gene>
    <name evidence="3" type="ORF">XA68_10478</name>
</gene>